<evidence type="ECO:0008006" key="3">
    <source>
        <dbReference type="Google" id="ProtNLM"/>
    </source>
</evidence>
<evidence type="ECO:0000313" key="2">
    <source>
        <dbReference type="Proteomes" id="UP000092461"/>
    </source>
</evidence>
<dbReference type="EnsemblMetazoa" id="LLOJ009738-RA">
    <property type="protein sequence ID" value="LLOJ009738-PA"/>
    <property type="gene ID" value="LLOJ009738"/>
</dbReference>
<protein>
    <recommendedName>
        <fullName evidence="3">N-acetylneuraminic acid synthase N-terminal domain-containing protein</fullName>
    </recommendedName>
</protein>
<dbReference type="AlphaFoldDB" id="A0A1B0GKY7"/>
<accession>A0A1B0GKY7</accession>
<reference evidence="1" key="1">
    <citation type="submission" date="2020-05" db="UniProtKB">
        <authorList>
            <consortium name="EnsemblMetazoa"/>
        </authorList>
    </citation>
    <scope>IDENTIFICATION</scope>
    <source>
        <strain evidence="1">Jacobina</strain>
    </source>
</reference>
<dbReference type="InterPro" id="IPR013785">
    <property type="entry name" value="Aldolase_TIM"/>
</dbReference>
<dbReference type="Gene3D" id="3.20.20.70">
    <property type="entry name" value="Aldolase class I"/>
    <property type="match status" value="1"/>
</dbReference>
<dbReference type="EMBL" id="AJWK01033959">
    <property type="status" value="NOT_ANNOTATED_CDS"/>
    <property type="molecule type" value="Genomic_DNA"/>
</dbReference>
<sequence>MAESSVFFEISNRIIGKGHPCFIIAEIGQNHQGDVERAKKMILQAKGLNKSFEDMFAMIEGKLDKLTLND</sequence>
<keyword evidence="2" id="KW-1185">Reference proteome</keyword>
<name>A0A1B0GKY7_LUTLO</name>
<dbReference type="PANTHER" id="PTHR42966">
    <property type="entry name" value="N-ACETYLNEURAMINATE SYNTHASE"/>
    <property type="match status" value="1"/>
</dbReference>
<dbReference type="VEuPathDB" id="VectorBase:LLONM1_002600"/>
<dbReference type="PANTHER" id="PTHR42966:SF1">
    <property type="entry name" value="SIALIC ACID SYNTHASE"/>
    <property type="match status" value="1"/>
</dbReference>
<evidence type="ECO:0000313" key="1">
    <source>
        <dbReference type="EnsemblMetazoa" id="LLOJ009738-PA"/>
    </source>
</evidence>
<dbReference type="GO" id="GO:0047444">
    <property type="term" value="F:N-acylneuraminate-9-phosphate synthase activity"/>
    <property type="evidence" value="ECO:0007669"/>
    <property type="project" value="TreeGrafter"/>
</dbReference>
<proteinExistence type="predicted"/>
<dbReference type="EMBL" id="AJWK01033960">
    <property type="status" value="NOT_ANNOTATED_CDS"/>
    <property type="molecule type" value="Genomic_DNA"/>
</dbReference>
<dbReference type="Proteomes" id="UP000092461">
    <property type="component" value="Unassembled WGS sequence"/>
</dbReference>
<dbReference type="InterPro" id="IPR051690">
    <property type="entry name" value="PseI-like"/>
</dbReference>
<dbReference type="SUPFAM" id="SSF51569">
    <property type="entry name" value="Aldolase"/>
    <property type="match status" value="1"/>
</dbReference>
<dbReference type="VEuPathDB" id="VectorBase:LLOJ009738"/>
<organism evidence="1 2">
    <name type="scientific">Lutzomyia longipalpis</name>
    <name type="common">Sand fly</name>
    <dbReference type="NCBI Taxonomy" id="7200"/>
    <lineage>
        <taxon>Eukaryota</taxon>
        <taxon>Metazoa</taxon>
        <taxon>Ecdysozoa</taxon>
        <taxon>Arthropoda</taxon>
        <taxon>Hexapoda</taxon>
        <taxon>Insecta</taxon>
        <taxon>Pterygota</taxon>
        <taxon>Neoptera</taxon>
        <taxon>Endopterygota</taxon>
        <taxon>Diptera</taxon>
        <taxon>Nematocera</taxon>
        <taxon>Psychodoidea</taxon>
        <taxon>Psychodidae</taxon>
        <taxon>Lutzomyia</taxon>
        <taxon>Lutzomyia</taxon>
    </lineage>
</organism>